<reference evidence="1" key="1">
    <citation type="submission" date="2023-07" db="EMBL/GenBank/DDBJ databases">
        <title>Genome content predicts the carbon catabolic preferences of heterotrophic bacteria.</title>
        <authorList>
            <person name="Gralka M."/>
        </authorList>
    </citation>
    <scope>NUCLEOTIDE SEQUENCE</scope>
    <source>
        <strain evidence="1">4G09</strain>
    </source>
</reference>
<name>A0ABT9FG46_9GAMM</name>
<sequence>MPYFNSIKENDLSFSNEHGIVRVIMIEQRNDIRYVTCETITDDADLSITFDAIEGELRALSWIEKLPDLNHCYTKYTLREAVQMVVNSAEKHSIVLTDASDAQSYLAAELQNCTFNWITGQTAMELITAYIDGKPIEKIAIA</sequence>
<dbReference type="Proteomes" id="UP001177212">
    <property type="component" value="Unassembled WGS sequence"/>
</dbReference>
<organism evidence="1 2">
    <name type="scientific">Pseudoalteromonas marina</name>
    <dbReference type="NCBI Taxonomy" id="267375"/>
    <lineage>
        <taxon>Bacteria</taxon>
        <taxon>Pseudomonadati</taxon>
        <taxon>Pseudomonadota</taxon>
        <taxon>Gammaproteobacteria</taxon>
        <taxon>Alteromonadales</taxon>
        <taxon>Pseudoalteromonadaceae</taxon>
        <taxon>Pseudoalteromonas</taxon>
    </lineage>
</organism>
<comment type="caution">
    <text evidence="1">The sequence shown here is derived from an EMBL/GenBank/DDBJ whole genome shotgun (WGS) entry which is preliminary data.</text>
</comment>
<keyword evidence="2" id="KW-1185">Reference proteome</keyword>
<dbReference type="RefSeq" id="WP_305472478.1">
    <property type="nucleotide sequence ID" value="NZ_JAUYVT010000014.1"/>
</dbReference>
<evidence type="ECO:0000313" key="2">
    <source>
        <dbReference type="Proteomes" id="UP001177212"/>
    </source>
</evidence>
<protein>
    <submittedName>
        <fullName evidence="1">Uncharacterized protein</fullName>
    </submittedName>
</protein>
<evidence type="ECO:0000313" key="1">
    <source>
        <dbReference type="EMBL" id="MDP2565755.1"/>
    </source>
</evidence>
<dbReference type="EMBL" id="JAUYVT010000014">
    <property type="protein sequence ID" value="MDP2565755.1"/>
    <property type="molecule type" value="Genomic_DNA"/>
</dbReference>
<proteinExistence type="predicted"/>
<accession>A0ABT9FG46</accession>
<gene>
    <name evidence="1" type="ORF">Q8W34_14005</name>
</gene>